<dbReference type="Proteomes" id="UP000197003">
    <property type="component" value="Chromosome"/>
</dbReference>
<dbReference type="InterPro" id="IPR038607">
    <property type="entry name" value="PhoD-like_sf"/>
</dbReference>
<gene>
    <name evidence="2" type="ORF">B9G79_01805</name>
</gene>
<proteinExistence type="predicted"/>
<dbReference type="AlphaFoldDB" id="A0A1Z3N4H9"/>
<evidence type="ECO:0000313" key="3">
    <source>
        <dbReference type="Proteomes" id="UP000197003"/>
    </source>
</evidence>
<dbReference type="Pfam" id="PF09423">
    <property type="entry name" value="PhoD"/>
    <property type="match status" value="1"/>
</dbReference>
<dbReference type="Gene3D" id="3.60.21.70">
    <property type="entry name" value="PhoD-like phosphatase"/>
    <property type="match status" value="1"/>
</dbReference>
<reference evidence="2 3" key="1">
    <citation type="submission" date="2017-04" db="EMBL/GenBank/DDBJ databases">
        <title>Whole genome sequence of Bdellovibrio bacteriovorus strain SSB218315.</title>
        <authorList>
            <person name="Oyedara O."/>
            <person name="Rodriguez-Perez M.A."/>
        </authorList>
    </citation>
    <scope>NUCLEOTIDE SEQUENCE [LARGE SCALE GENOMIC DNA]</scope>
    <source>
        <strain evidence="2 3">SSB218315</strain>
    </source>
</reference>
<sequence length="439" mass="50927">MMSTSRREFLENATKSMLIYTSLPAGLALAGNEYQSDLYTGRIPICQNMTNEISAQFTILTEGKNPYAYRVKDSQGRDLPVRKWDEEHRKHSGYGIDKLIAEKLQADQLYRLQVIDKDRGTVLDERIFKSLPLNRKTNLRFAMISCSCDIYHSQNSNMWDRMFAELPELVFVLGDSVYCDLGSDGTEKDLWRRHCETRTTLAHFRQPRLIPTLATWDDHDYGRNNENRHYAMKHVSRRIFECFFGSTPVAGYRKGHGVGSVLTGFGQRFFLMDDRFFRDEPRTGGMMWGSDQQEWLLETLGENDKPSWLMNGSQYFSSYIGNDSFQKEYMRNLSDLTGKLRRLEAPVVFASGDVHFSEVLKIEPQLLGYRTFEFTSSAMHSINYPTAWYMRNPRRLTHTWKHNFMIMKTETVKNGLSTDLYCLGRTGKLLISHAGTVQR</sequence>
<dbReference type="SUPFAM" id="SSF56300">
    <property type="entry name" value="Metallo-dependent phosphatases"/>
    <property type="match status" value="1"/>
</dbReference>
<dbReference type="PANTHER" id="PTHR33987:SF1">
    <property type="entry name" value="CALCINEURIN-LIKE METALLO-PHOSPHOESTERASE SUPERFAMILY PROTEIN"/>
    <property type="match status" value="1"/>
</dbReference>
<dbReference type="OrthoDB" id="327733at2"/>
<feature type="domain" description="PhoD-like phosphatase metallophosphatase" evidence="1">
    <location>
        <begin position="145"/>
        <end position="386"/>
    </location>
</feature>
<accession>A0A1Z3N4H9</accession>
<organism evidence="2 3">
    <name type="scientific">Bdellovibrio bacteriovorus</name>
    <dbReference type="NCBI Taxonomy" id="959"/>
    <lineage>
        <taxon>Bacteria</taxon>
        <taxon>Pseudomonadati</taxon>
        <taxon>Bdellovibrionota</taxon>
        <taxon>Bdellovibrionia</taxon>
        <taxon>Bdellovibrionales</taxon>
        <taxon>Pseudobdellovibrionaceae</taxon>
        <taxon>Bdellovibrio</taxon>
    </lineage>
</organism>
<dbReference type="PANTHER" id="PTHR33987">
    <property type="entry name" value="CALCINEURIN-LIKE METALLO-PHOSPHOESTERASE SUPERFAMILY PROTEIN"/>
    <property type="match status" value="1"/>
</dbReference>
<dbReference type="EMBL" id="CP020946">
    <property type="protein sequence ID" value="ASD62385.1"/>
    <property type="molecule type" value="Genomic_DNA"/>
</dbReference>
<name>A0A1Z3N4H9_BDEBC</name>
<dbReference type="InterPro" id="IPR029052">
    <property type="entry name" value="Metallo-depent_PP-like"/>
</dbReference>
<evidence type="ECO:0000313" key="2">
    <source>
        <dbReference type="EMBL" id="ASD62385.1"/>
    </source>
</evidence>
<protein>
    <submittedName>
        <fullName evidence="2">Phosphodiesterase</fullName>
    </submittedName>
</protein>
<evidence type="ECO:0000259" key="1">
    <source>
        <dbReference type="Pfam" id="PF09423"/>
    </source>
</evidence>
<dbReference type="InterPro" id="IPR018946">
    <property type="entry name" value="PhoD-like_MPP"/>
</dbReference>